<dbReference type="RefSeq" id="WP_209339323.1">
    <property type="nucleotide sequence ID" value="NZ_JAGIQL010000023.1"/>
</dbReference>
<accession>A0A940MDD8</accession>
<dbReference type="SUPFAM" id="SSF56645">
    <property type="entry name" value="Acyl-CoA dehydrogenase NM domain-like"/>
    <property type="match status" value="1"/>
</dbReference>
<dbReference type="Gene3D" id="2.40.110.10">
    <property type="entry name" value="Butyryl-CoA Dehydrogenase, subunit A, domain 2"/>
    <property type="match status" value="1"/>
</dbReference>
<dbReference type="GO" id="GO:0016627">
    <property type="term" value="F:oxidoreductase activity, acting on the CH-CH group of donors"/>
    <property type="evidence" value="ECO:0007669"/>
    <property type="project" value="InterPro"/>
</dbReference>
<dbReference type="EMBL" id="JAGIQL010000023">
    <property type="protein sequence ID" value="MBP0457557.1"/>
    <property type="molecule type" value="Genomic_DNA"/>
</dbReference>
<evidence type="ECO:0000313" key="3">
    <source>
        <dbReference type="Proteomes" id="UP000670475"/>
    </source>
</evidence>
<keyword evidence="3" id="KW-1185">Reference proteome</keyword>
<gene>
    <name evidence="2" type="ORF">JFN87_08600</name>
</gene>
<feature type="region of interest" description="Disordered" evidence="1">
    <location>
        <begin position="1"/>
        <end position="25"/>
    </location>
</feature>
<name>A0A940MDD8_9ACTN</name>
<dbReference type="InterPro" id="IPR009100">
    <property type="entry name" value="AcylCoA_DH/oxidase_NM_dom_sf"/>
</dbReference>
<evidence type="ECO:0000313" key="2">
    <source>
        <dbReference type="EMBL" id="MBP0457557.1"/>
    </source>
</evidence>
<organism evidence="2 3">
    <name type="scientific">Streptomyces montanisoli</name>
    <dbReference type="NCBI Taxonomy" id="2798581"/>
    <lineage>
        <taxon>Bacteria</taxon>
        <taxon>Bacillati</taxon>
        <taxon>Actinomycetota</taxon>
        <taxon>Actinomycetes</taxon>
        <taxon>Kitasatosporales</taxon>
        <taxon>Streptomycetaceae</taxon>
        <taxon>Streptomyces</taxon>
    </lineage>
</organism>
<dbReference type="AlphaFoldDB" id="A0A940MDD8"/>
<comment type="caution">
    <text evidence="2">The sequence shown here is derived from an EMBL/GenBank/DDBJ whole genome shotgun (WGS) entry which is preliminary data.</text>
</comment>
<proteinExistence type="predicted"/>
<reference evidence="2" key="1">
    <citation type="submission" date="2021-03" db="EMBL/GenBank/DDBJ databases">
        <title>Whole genome sequence of Streptomyces bomunensis MMS17-BM035.</title>
        <authorList>
            <person name="Lee J.H."/>
        </authorList>
    </citation>
    <scope>NUCLEOTIDE SEQUENCE</scope>
    <source>
        <strain evidence="2">MMS17-BM035</strain>
    </source>
</reference>
<protein>
    <submittedName>
        <fullName evidence="2">Acyl-CoA dehydrogenase</fullName>
    </submittedName>
</protein>
<dbReference type="Proteomes" id="UP000670475">
    <property type="component" value="Unassembled WGS sequence"/>
</dbReference>
<evidence type="ECO:0000256" key="1">
    <source>
        <dbReference type="SAM" id="MobiDB-lite"/>
    </source>
</evidence>
<feature type="compositionally biased region" description="Polar residues" evidence="1">
    <location>
        <begin position="1"/>
        <end position="13"/>
    </location>
</feature>
<dbReference type="InterPro" id="IPR046373">
    <property type="entry name" value="Acyl-CoA_Oxase/DH_mid-dom_sf"/>
</dbReference>
<sequence length="362" mass="36694">MSGDAASSASTAPEQDDDVEAAGSPQAVRAAVADRFTALTRAVDAAAAPGLGGRPIAEVPLPGSGRTADRFRVLYELGREDLCVARLVEGHLDAVAILDEIAGDRTAPGERWGVWAAQPPGPGLTARESGGVWLLDGVKPYCSGAHSCTHALVTADTADGRVLFAVRLGQDGVRPVPGTWQAVGMAGSDTPGVAFTGVEAVPVGGVDAYLDRPGFEHGGLGVAACWLGGARAAAAPLYAAAGKRPGDTVTAAHLGAVDTLLSSAETVLIRAAGDVDADPPDALGGARTRTLRVRALVEHVCTEVLAHTGRATGAGPLCHDARHARTVADLTVYVRQHHAEHDLAVLGGLAAGRQDGALGSAR</sequence>